<dbReference type="InterPro" id="IPR007110">
    <property type="entry name" value="Ig-like_dom"/>
</dbReference>
<comment type="subcellular location">
    <subcellularLocation>
        <location evidence="1">Membrane</location>
        <topology evidence="1">Single-pass membrane protein</topology>
    </subcellularLocation>
</comment>
<evidence type="ECO:0000256" key="3">
    <source>
        <dbReference type="ARBA" id="ARBA00022734"/>
    </source>
</evidence>
<organism evidence="10 11">
    <name type="scientific">Lates calcarifer</name>
    <name type="common">Barramundi</name>
    <name type="synonym">Holocentrus calcarifer</name>
    <dbReference type="NCBI Taxonomy" id="8187"/>
    <lineage>
        <taxon>Eukaryota</taxon>
        <taxon>Metazoa</taxon>
        <taxon>Chordata</taxon>
        <taxon>Craniata</taxon>
        <taxon>Vertebrata</taxon>
        <taxon>Euteleostomi</taxon>
        <taxon>Actinopterygii</taxon>
        <taxon>Neopterygii</taxon>
        <taxon>Teleostei</taxon>
        <taxon>Neoteleostei</taxon>
        <taxon>Acanthomorphata</taxon>
        <taxon>Carangaria</taxon>
        <taxon>Carangaria incertae sedis</taxon>
        <taxon>Centropomidae</taxon>
        <taxon>Lates</taxon>
    </lineage>
</organism>
<dbReference type="PROSITE" id="PS50835">
    <property type="entry name" value="IG_LIKE"/>
    <property type="match status" value="1"/>
</dbReference>
<evidence type="ECO:0000256" key="7">
    <source>
        <dbReference type="ARBA" id="ARBA00038361"/>
    </source>
</evidence>
<comment type="similarity">
    <text evidence="7">Belongs to the immunoglobulin superfamily. SIGLEC (sialic acid binding Ig-like lectin) family.</text>
</comment>
<evidence type="ECO:0000256" key="1">
    <source>
        <dbReference type="ARBA" id="ARBA00004167"/>
    </source>
</evidence>
<reference evidence="10" key="2">
    <citation type="submission" date="2025-08" db="UniProtKB">
        <authorList>
            <consortium name="Ensembl"/>
        </authorList>
    </citation>
    <scope>IDENTIFICATION</scope>
</reference>
<sequence length="309" mass="34269">MSHQNLNILFIFLKLVSFSLSSLTASFPGGKQHCTQNNYCVTLTEGEISAETGLCVVLQCSFTTAADFKVESVIWFKCDPPERKCDKSDTPIFNSRTNENVEPDFRGRVSLLEPDLSHNNCSIIINDLKTSDSGLYQLRVGGTYKGKEDGFTFESKANVTVTGLSQKPTVMVPPLTEGQQTTLTCTAPGLCSGSDPKITWMWRGAGEKNSPITGNITTNQGQTSTLTFNPSAEHHGTNLTCKVRFKWAVITKETVTLNVTCEYRTYCTLLTKYSPSSMMMSSSFKFQNFSSEVKLLDRILKTVYLVLKF</sequence>
<dbReference type="InterPro" id="IPR051036">
    <property type="entry name" value="SIGLEC"/>
</dbReference>
<dbReference type="SMART" id="SM00409">
    <property type="entry name" value="IG"/>
    <property type="match status" value="2"/>
</dbReference>
<dbReference type="InterPro" id="IPR036179">
    <property type="entry name" value="Ig-like_dom_sf"/>
</dbReference>
<keyword evidence="3" id="KW-0430">Lectin</keyword>
<dbReference type="GO" id="GO:0030246">
    <property type="term" value="F:carbohydrate binding"/>
    <property type="evidence" value="ECO:0007669"/>
    <property type="project" value="UniProtKB-KW"/>
</dbReference>
<dbReference type="InParanoid" id="A0A4W6C056"/>
<dbReference type="GO" id="GO:0005886">
    <property type="term" value="C:plasma membrane"/>
    <property type="evidence" value="ECO:0007669"/>
    <property type="project" value="TreeGrafter"/>
</dbReference>
<feature type="domain" description="Ig-like" evidence="9">
    <location>
        <begin position="168"/>
        <end position="256"/>
    </location>
</feature>
<accession>A0A4W6C056</accession>
<keyword evidence="11" id="KW-1185">Reference proteome</keyword>
<feature type="signal peptide" evidence="8">
    <location>
        <begin position="1"/>
        <end position="21"/>
    </location>
</feature>
<dbReference type="InterPro" id="IPR003599">
    <property type="entry name" value="Ig_sub"/>
</dbReference>
<dbReference type="Gene3D" id="2.60.40.10">
    <property type="entry name" value="Immunoglobulins"/>
    <property type="match status" value="2"/>
</dbReference>
<dbReference type="GO" id="GO:0033691">
    <property type="term" value="F:sialic acid binding"/>
    <property type="evidence" value="ECO:0007669"/>
    <property type="project" value="TreeGrafter"/>
</dbReference>
<proteinExistence type="inferred from homology"/>
<evidence type="ECO:0000256" key="2">
    <source>
        <dbReference type="ARBA" id="ARBA00022692"/>
    </source>
</evidence>
<reference evidence="11" key="1">
    <citation type="submission" date="2015-09" db="EMBL/GenBank/DDBJ databases">
        <authorList>
            <person name="Sai Rama Sridatta P."/>
        </authorList>
    </citation>
    <scope>NUCLEOTIDE SEQUENCE [LARGE SCALE GENOMIC DNA]</scope>
</reference>
<dbReference type="GO" id="GO:0007155">
    <property type="term" value="P:cell adhesion"/>
    <property type="evidence" value="ECO:0007669"/>
    <property type="project" value="UniProtKB-KW"/>
</dbReference>
<dbReference type="Ensembl" id="ENSLCAT00010004255.1">
    <property type="protein sequence ID" value="ENSLCAP00010004147.1"/>
    <property type="gene ID" value="ENSLCAG00010002109.1"/>
</dbReference>
<dbReference type="GeneTree" id="ENSGT01150000286924"/>
<dbReference type="Proteomes" id="UP000314980">
    <property type="component" value="Unassembled WGS sequence"/>
</dbReference>
<dbReference type="InterPro" id="IPR013783">
    <property type="entry name" value="Ig-like_fold"/>
</dbReference>
<dbReference type="SUPFAM" id="SSF48726">
    <property type="entry name" value="Immunoglobulin"/>
    <property type="match status" value="2"/>
</dbReference>
<dbReference type="Pfam" id="PF13895">
    <property type="entry name" value="Ig_2"/>
    <property type="match status" value="1"/>
</dbReference>
<evidence type="ECO:0000313" key="10">
    <source>
        <dbReference type="Ensembl" id="ENSLCAP00010004147.1"/>
    </source>
</evidence>
<dbReference type="AlphaFoldDB" id="A0A4W6C056"/>
<evidence type="ECO:0000313" key="11">
    <source>
        <dbReference type="Proteomes" id="UP000314980"/>
    </source>
</evidence>
<keyword evidence="6" id="KW-0472">Membrane</keyword>
<dbReference type="PANTHER" id="PTHR12035:SF128">
    <property type="entry name" value="BRANCHED CHAIN KETO ACID DEHYDROGENASE E1 SUBUNIT BETA,-LIKE-RELATED"/>
    <property type="match status" value="1"/>
</dbReference>
<evidence type="ECO:0000259" key="9">
    <source>
        <dbReference type="PROSITE" id="PS50835"/>
    </source>
</evidence>
<keyword evidence="5" id="KW-1133">Transmembrane helix</keyword>
<keyword evidence="8" id="KW-0732">Signal</keyword>
<dbReference type="InterPro" id="IPR013106">
    <property type="entry name" value="Ig_V-set"/>
</dbReference>
<evidence type="ECO:0000256" key="5">
    <source>
        <dbReference type="ARBA" id="ARBA00022989"/>
    </source>
</evidence>
<evidence type="ECO:0000256" key="8">
    <source>
        <dbReference type="SAM" id="SignalP"/>
    </source>
</evidence>
<evidence type="ECO:0000256" key="6">
    <source>
        <dbReference type="ARBA" id="ARBA00023136"/>
    </source>
</evidence>
<keyword evidence="2" id="KW-0812">Transmembrane</keyword>
<name>A0A4W6C056_LATCA</name>
<dbReference type="Pfam" id="PF07686">
    <property type="entry name" value="V-set"/>
    <property type="match status" value="1"/>
</dbReference>
<feature type="chain" id="PRO_5021488743" description="Ig-like domain-containing protein" evidence="8">
    <location>
        <begin position="22"/>
        <end position="309"/>
    </location>
</feature>
<protein>
    <recommendedName>
        <fullName evidence="9">Ig-like domain-containing protein</fullName>
    </recommendedName>
</protein>
<keyword evidence="4" id="KW-0130">Cell adhesion</keyword>
<reference evidence="10" key="3">
    <citation type="submission" date="2025-09" db="UniProtKB">
        <authorList>
            <consortium name="Ensembl"/>
        </authorList>
    </citation>
    <scope>IDENTIFICATION</scope>
</reference>
<evidence type="ECO:0000256" key="4">
    <source>
        <dbReference type="ARBA" id="ARBA00022889"/>
    </source>
</evidence>
<dbReference type="PANTHER" id="PTHR12035">
    <property type="entry name" value="SIALIC ACID BINDING IMMUNOGLOBULIN-LIKE LECTIN"/>
    <property type="match status" value="1"/>
</dbReference>